<evidence type="ECO:0000259" key="3">
    <source>
        <dbReference type="Pfam" id="PF00501"/>
    </source>
</evidence>
<comment type="similarity">
    <text evidence="1">Belongs to the ATP-dependent AMP-binding enzyme family.</text>
</comment>
<dbReference type="PANTHER" id="PTHR43201:SF5">
    <property type="entry name" value="MEDIUM-CHAIN ACYL-COA LIGASE ACSF2, MITOCHONDRIAL"/>
    <property type="match status" value="1"/>
</dbReference>
<dbReference type="Pfam" id="PF00501">
    <property type="entry name" value="AMP-binding"/>
    <property type="match status" value="1"/>
</dbReference>
<evidence type="ECO:0000313" key="5">
    <source>
        <dbReference type="EMBL" id="KMS53241.1"/>
    </source>
</evidence>
<name>A0A0J7XMQ1_9SPHN</name>
<dbReference type="InterPro" id="IPR025110">
    <property type="entry name" value="AMP-bd_C"/>
</dbReference>
<dbReference type="PATRIC" id="fig|1420583.3.peg.3789"/>
<dbReference type="RefSeq" id="WP_066608327.1">
    <property type="nucleotide sequence ID" value="NZ_KQ130436.1"/>
</dbReference>
<dbReference type="GO" id="GO:0006631">
    <property type="term" value="P:fatty acid metabolic process"/>
    <property type="evidence" value="ECO:0007669"/>
    <property type="project" value="TreeGrafter"/>
</dbReference>
<dbReference type="STRING" id="1420583.V473_19915"/>
<evidence type="ECO:0000256" key="1">
    <source>
        <dbReference type="ARBA" id="ARBA00006432"/>
    </source>
</evidence>
<accession>A0A0J7XMQ1</accession>
<dbReference type="GO" id="GO:0031956">
    <property type="term" value="F:medium-chain fatty acid-CoA ligase activity"/>
    <property type="evidence" value="ECO:0007669"/>
    <property type="project" value="TreeGrafter"/>
</dbReference>
<dbReference type="Gene3D" id="3.30.300.30">
    <property type="match status" value="1"/>
</dbReference>
<feature type="domain" description="AMP-dependent synthetase/ligase" evidence="3">
    <location>
        <begin position="19"/>
        <end position="367"/>
    </location>
</feature>
<dbReference type="SUPFAM" id="SSF56801">
    <property type="entry name" value="Acetyl-CoA synthetase-like"/>
    <property type="match status" value="1"/>
</dbReference>
<comment type="caution">
    <text evidence="5">The sequence shown here is derived from an EMBL/GenBank/DDBJ whole genome shotgun (WGS) entry which is preliminary data.</text>
</comment>
<organism evidence="5 6">
    <name type="scientific">Sphingobium cupriresistens LL01</name>
    <dbReference type="NCBI Taxonomy" id="1420583"/>
    <lineage>
        <taxon>Bacteria</taxon>
        <taxon>Pseudomonadati</taxon>
        <taxon>Pseudomonadota</taxon>
        <taxon>Alphaproteobacteria</taxon>
        <taxon>Sphingomonadales</taxon>
        <taxon>Sphingomonadaceae</taxon>
        <taxon>Sphingobium</taxon>
    </lineage>
</organism>
<feature type="domain" description="AMP-binding enzyme C-terminal" evidence="4">
    <location>
        <begin position="417"/>
        <end position="488"/>
    </location>
</feature>
<dbReference type="EMBL" id="JACT01000005">
    <property type="protein sequence ID" value="KMS53241.1"/>
    <property type="molecule type" value="Genomic_DNA"/>
</dbReference>
<dbReference type="InterPro" id="IPR042099">
    <property type="entry name" value="ANL_N_sf"/>
</dbReference>
<evidence type="ECO:0000313" key="6">
    <source>
        <dbReference type="Proteomes" id="UP000052232"/>
    </source>
</evidence>
<dbReference type="Gene3D" id="3.40.50.12780">
    <property type="entry name" value="N-terminal domain of ligase-like"/>
    <property type="match status" value="1"/>
</dbReference>
<dbReference type="CDD" id="cd04433">
    <property type="entry name" value="AFD_class_I"/>
    <property type="match status" value="1"/>
</dbReference>
<dbReference type="PANTHER" id="PTHR43201">
    <property type="entry name" value="ACYL-COA SYNTHETASE"/>
    <property type="match status" value="1"/>
</dbReference>
<evidence type="ECO:0000256" key="2">
    <source>
        <dbReference type="ARBA" id="ARBA00022598"/>
    </source>
</evidence>
<protein>
    <submittedName>
        <fullName evidence="5">AMP-dependent synthetase and ligase</fullName>
    </submittedName>
</protein>
<sequence length="506" mass="54841">MSVFSDLLNGVLTIDPSADVIDYQGRWYSWRELGDTISAIRSLLATLGLGQDARVGVMVKNRPSPFAAVLTAVADGMTMVSINPLLPDDRLIKDLDGLDLPVVIAEQADLDRPGILEVLKAAGTAVIELPGILDGAYFRPGYEHFGDTVKVTEPGIIVEMLTSGTTGKPKRVPLQRAAFDQSFEGALSYEKDRKPGEAAILRPGITILSNPMTHIGGLWGALTCIAGGRKACLLEKFSVASWHDAIKRHKPKVAGAVPAGLRMILDANIPKEDLASLVAIRTGAAPLDFEVTREFMERYNLPVLQNYGATEFSGAVAGWALKDFHQFWQAKPGSVGRFQPGVKGRVVDAETGDEKPVGDEGVLEMKAAQFGLGDVWLRTTDRAIIDADGFLFIKGRADLAIIRGGFKVHPDDINKTYELHPAIREAVTVGIEDRRLGAVPMTAIMLKEGAVTPSETELKEYGREHLMPYQVPVKFLIVDDVPRTPSMKPALPQVRDLFKSDAADAA</sequence>
<reference evidence="5 6" key="1">
    <citation type="journal article" date="2015" name="G3 (Bethesda)">
        <title>Insights into Ongoing Evolution of the Hexachlorocyclohexane Catabolic Pathway from Comparative Genomics of Ten Sphingomonadaceae Strains.</title>
        <authorList>
            <person name="Pearce S.L."/>
            <person name="Oakeshott J.G."/>
            <person name="Pandey G."/>
        </authorList>
    </citation>
    <scope>NUCLEOTIDE SEQUENCE [LARGE SCALE GENOMIC DNA]</scope>
    <source>
        <strain evidence="5 6">LL01</strain>
    </source>
</reference>
<keyword evidence="6" id="KW-1185">Reference proteome</keyword>
<proteinExistence type="inferred from homology"/>
<gene>
    <name evidence="5" type="ORF">V473_19915</name>
</gene>
<dbReference type="InterPro" id="IPR000873">
    <property type="entry name" value="AMP-dep_synth/lig_dom"/>
</dbReference>
<dbReference type="InterPro" id="IPR045851">
    <property type="entry name" value="AMP-bd_C_sf"/>
</dbReference>
<evidence type="ECO:0000259" key="4">
    <source>
        <dbReference type="Pfam" id="PF13193"/>
    </source>
</evidence>
<dbReference type="Proteomes" id="UP000052232">
    <property type="component" value="Unassembled WGS sequence"/>
</dbReference>
<keyword evidence="2 5" id="KW-0436">Ligase</keyword>
<dbReference type="Pfam" id="PF13193">
    <property type="entry name" value="AMP-binding_C"/>
    <property type="match status" value="1"/>
</dbReference>
<dbReference type="AlphaFoldDB" id="A0A0J7XMQ1"/>